<comment type="cofactor">
    <cofactor evidence="1">
        <name>Mg(2+)</name>
        <dbReference type="ChEBI" id="CHEBI:18420"/>
    </cofactor>
</comment>
<dbReference type="AlphaFoldDB" id="A0A5J6I103"/>
<reference evidence="4 5" key="1">
    <citation type="submission" date="2017-09" db="EMBL/GenBank/DDBJ databases">
        <authorList>
            <person name="Lee N."/>
            <person name="Cho B.-K."/>
        </authorList>
    </citation>
    <scope>NUCLEOTIDE SEQUENCE [LARGE SCALE GENOMIC DNA]</scope>
    <source>
        <strain evidence="4 5">ATCC 13740</strain>
    </source>
</reference>
<dbReference type="EMBL" id="CP023694">
    <property type="protein sequence ID" value="QEV25668.1"/>
    <property type="molecule type" value="Genomic_DNA"/>
</dbReference>
<proteinExistence type="predicted"/>
<dbReference type="PANTHER" id="PTHR46470">
    <property type="entry name" value="N-ACYLNEURAMINATE-9-PHOSPHATASE"/>
    <property type="match status" value="1"/>
</dbReference>
<dbReference type="GeneID" id="91417752"/>
<dbReference type="Gene3D" id="3.40.50.1000">
    <property type="entry name" value="HAD superfamily/HAD-like"/>
    <property type="match status" value="1"/>
</dbReference>
<evidence type="ECO:0000313" key="4">
    <source>
        <dbReference type="EMBL" id="QEV25668.1"/>
    </source>
</evidence>
<accession>A0A5J6I103</accession>
<evidence type="ECO:0000256" key="2">
    <source>
        <dbReference type="ARBA" id="ARBA00022801"/>
    </source>
</evidence>
<dbReference type="SFLD" id="SFLDG01129">
    <property type="entry name" value="C1.5:_HAD__Beta-PGM__Phosphata"/>
    <property type="match status" value="1"/>
</dbReference>
<evidence type="ECO:0000256" key="1">
    <source>
        <dbReference type="ARBA" id="ARBA00001946"/>
    </source>
</evidence>
<dbReference type="SFLD" id="SFLDS00003">
    <property type="entry name" value="Haloacid_Dehalogenase"/>
    <property type="match status" value="1"/>
</dbReference>
<keyword evidence="2 4" id="KW-0378">Hydrolase</keyword>
<dbReference type="NCBIfam" id="TIGR01549">
    <property type="entry name" value="HAD-SF-IA-v1"/>
    <property type="match status" value="1"/>
</dbReference>
<dbReference type="PRINTS" id="PR00413">
    <property type="entry name" value="HADHALOGNASE"/>
</dbReference>
<organism evidence="4 5">
    <name type="scientific">Streptomyces coeruleorubidus</name>
    <dbReference type="NCBI Taxonomy" id="116188"/>
    <lineage>
        <taxon>Bacteria</taxon>
        <taxon>Bacillati</taxon>
        <taxon>Actinomycetota</taxon>
        <taxon>Actinomycetes</taxon>
        <taxon>Kitasatosporales</taxon>
        <taxon>Streptomycetaceae</taxon>
        <taxon>Streptomyces</taxon>
    </lineage>
</organism>
<dbReference type="Gene3D" id="1.10.150.520">
    <property type="match status" value="1"/>
</dbReference>
<dbReference type="RefSeq" id="WP_150481121.1">
    <property type="nucleotide sequence ID" value="NZ_BMTB01000001.1"/>
</dbReference>
<dbReference type="InterPro" id="IPR051400">
    <property type="entry name" value="HAD-like_hydrolase"/>
</dbReference>
<name>A0A5J6I103_STRC4</name>
<dbReference type="InterPro" id="IPR006439">
    <property type="entry name" value="HAD-SF_hydro_IA"/>
</dbReference>
<protein>
    <submittedName>
        <fullName evidence="4">HAD family hydrolase</fullName>
    </submittedName>
</protein>
<dbReference type="GO" id="GO:0044281">
    <property type="term" value="P:small molecule metabolic process"/>
    <property type="evidence" value="ECO:0007669"/>
    <property type="project" value="UniProtKB-ARBA"/>
</dbReference>
<keyword evidence="3" id="KW-0460">Magnesium</keyword>
<dbReference type="PANTHER" id="PTHR46470:SF4">
    <property type="entry name" value="5-AMINO-6-(5-PHOSPHO-D-RIBITYLAMINO)URACIL PHOSPHATASE YIGB"/>
    <property type="match status" value="1"/>
</dbReference>
<dbReference type="Proteomes" id="UP000326598">
    <property type="component" value="Chromosome"/>
</dbReference>
<dbReference type="GO" id="GO:0016787">
    <property type="term" value="F:hydrolase activity"/>
    <property type="evidence" value="ECO:0007669"/>
    <property type="project" value="UniProtKB-KW"/>
</dbReference>
<dbReference type="InterPro" id="IPR036412">
    <property type="entry name" value="HAD-like_sf"/>
</dbReference>
<gene>
    <name evidence="4" type="ORF">CP976_16915</name>
</gene>
<dbReference type="KEGG" id="scoe:CP976_16915"/>
<dbReference type="InterPro" id="IPR023214">
    <property type="entry name" value="HAD_sf"/>
</dbReference>
<evidence type="ECO:0000313" key="5">
    <source>
        <dbReference type="Proteomes" id="UP000326598"/>
    </source>
</evidence>
<dbReference type="Pfam" id="PF13419">
    <property type="entry name" value="HAD_2"/>
    <property type="match status" value="1"/>
</dbReference>
<dbReference type="InterPro" id="IPR041492">
    <property type="entry name" value="HAD_2"/>
</dbReference>
<dbReference type="SUPFAM" id="SSF56784">
    <property type="entry name" value="HAD-like"/>
    <property type="match status" value="1"/>
</dbReference>
<evidence type="ECO:0000256" key="3">
    <source>
        <dbReference type="ARBA" id="ARBA00022842"/>
    </source>
</evidence>
<sequence>MQRFVLWDLDNTLVDRHGTLPDWAGDFVARHRLGDDARQELLDLLGERAYPPSFEEIRTRYRLASTADDLWRSYCADIAAMVSCPADVLTGLDELRRHGWRIGIATNGATDIQTAKLRAIGIHSRVEGICISEEVAARKPEREHFAQAAARCGTTLSAGGWMIGDNPVNDIGGGRAAGLSTIWIANGSPWPTDLPEPDHRVQHARAAIELLLSDSVTRSTT</sequence>